<dbReference type="PANTHER" id="PTHR30244">
    <property type="entry name" value="TRANSAMINASE"/>
    <property type="match status" value="1"/>
</dbReference>
<dbReference type="Proteomes" id="UP000198215">
    <property type="component" value="Chromosome I"/>
</dbReference>
<sequence length="391" mass="41232">MSFPSMADADGRTLGQEEIDGVTRVLRTGMLSSVWGTEVRALEREMADRHAVSHAVAASSGTAALHLAVAAVAPDPGDEIITSPISDFGTVAPILAQNAVPVFADVDPYTGNLDPAAVAAAIGPRTRAIIAVHLFGAAADLRAVAADAGVPLIEDCAQAWLARYPDGTLVGTAGAIGCFSLQQWKHITCGDGGLAITDDPALARRMRLFADKGWPRDGGRRQHVGLGLNYRMTELAGAVARAQLAKLSGVLADRRRTATRLHAALSDVPGLHLPTDVDAHAWWLFPIVLRPPLDNRSVAARLAAAGIPARPGYLDQPLHCAPALTEAPIYGSSRYPLAVPPADRLPTYGPGLCPVAERLVDSTLLVIDWNERYTDAHVDEIAHAVRVAVTS</sequence>
<dbReference type="InterPro" id="IPR015424">
    <property type="entry name" value="PyrdxlP-dep_Trfase"/>
</dbReference>
<dbReference type="RefSeq" id="WP_088979093.1">
    <property type="nucleotide sequence ID" value="NZ_LT607753.1"/>
</dbReference>
<evidence type="ECO:0000256" key="3">
    <source>
        <dbReference type="PIRSR" id="PIRSR000390-2"/>
    </source>
</evidence>
<dbReference type="InterPro" id="IPR015421">
    <property type="entry name" value="PyrdxlP-dep_Trfase_major"/>
</dbReference>
<feature type="active site" description="Proton acceptor" evidence="2">
    <location>
        <position position="185"/>
    </location>
</feature>
<dbReference type="Gene3D" id="3.40.640.10">
    <property type="entry name" value="Type I PLP-dependent aspartate aminotransferase-like (Major domain)"/>
    <property type="match status" value="1"/>
</dbReference>
<evidence type="ECO:0000313" key="5">
    <source>
        <dbReference type="EMBL" id="SCG77108.1"/>
    </source>
</evidence>
<dbReference type="GO" id="GO:0000271">
    <property type="term" value="P:polysaccharide biosynthetic process"/>
    <property type="evidence" value="ECO:0007669"/>
    <property type="project" value="TreeGrafter"/>
</dbReference>
<keyword evidence="3 4" id="KW-0663">Pyridoxal phosphate</keyword>
<organism evidence="5 6">
    <name type="scientific">Micromonospora coxensis</name>
    <dbReference type="NCBI Taxonomy" id="356852"/>
    <lineage>
        <taxon>Bacteria</taxon>
        <taxon>Bacillati</taxon>
        <taxon>Actinomycetota</taxon>
        <taxon>Actinomycetes</taxon>
        <taxon>Micromonosporales</taxon>
        <taxon>Micromonosporaceae</taxon>
        <taxon>Micromonospora</taxon>
    </lineage>
</organism>
<dbReference type="Pfam" id="PF01041">
    <property type="entry name" value="DegT_DnrJ_EryC1"/>
    <property type="match status" value="1"/>
</dbReference>
<dbReference type="EMBL" id="LT607753">
    <property type="protein sequence ID" value="SCG77108.1"/>
    <property type="molecule type" value="Genomic_DNA"/>
</dbReference>
<dbReference type="PANTHER" id="PTHR30244:SF34">
    <property type="entry name" value="DTDP-4-AMINO-4,6-DIDEOXYGALACTOSE TRANSAMINASE"/>
    <property type="match status" value="1"/>
</dbReference>
<gene>
    <name evidence="5" type="ORF">GA0070614_6079</name>
</gene>
<dbReference type="GO" id="GO:0030170">
    <property type="term" value="F:pyridoxal phosphate binding"/>
    <property type="evidence" value="ECO:0007669"/>
    <property type="project" value="TreeGrafter"/>
</dbReference>
<evidence type="ECO:0000256" key="4">
    <source>
        <dbReference type="RuleBase" id="RU004508"/>
    </source>
</evidence>
<reference evidence="6" key="1">
    <citation type="submission" date="2016-06" db="EMBL/GenBank/DDBJ databases">
        <authorList>
            <person name="Varghese N."/>
            <person name="Submissions Spin"/>
        </authorList>
    </citation>
    <scope>NUCLEOTIDE SEQUENCE [LARGE SCALE GENOMIC DNA]</scope>
    <source>
        <strain evidence="6">DSM 45161</strain>
    </source>
</reference>
<dbReference type="SUPFAM" id="SSF53383">
    <property type="entry name" value="PLP-dependent transferases"/>
    <property type="match status" value="1"/>
</dbReference>
<name>A0A1C5K2Z2_9ACTN</name>
<dbReference type="CDD" id="cd00616">
    <property type="entry name" value="AHBA_syn"/>
    <property type="match status" value="1"/>
</dbReference>
<dbReference type="InterPro" id="IPR015422">
    <property type="entry name" value="PyrdxlP-dep_Trfase_small"/>
</dbReference>
<dbReference type="Gene3D" id="3.90.1150.10">
    <property type="entry name" value="Aspartate Aminotransferase, domain 1"/>
    <property type="match status" value="1"/>
</dbReference>
<dbReference type="AlphaFoldDB" id="A0A1C5K2Z2"/>
<dbReference type="PIRSF" id="PIRSF000390">
    <property type="entry name" value="PLP_StrS"/>
    <property type="match status" value="1"/>
</dbReference>
<dbReference type="OrthoDB" id="9804264at2"/>
<evidence type="ECO:0000256" key="2">
    <source>
        <dbReference type="PIRSR" id="PIRSR000390-1"/>
    </source>
</evidence>
<evidence type="ECO:0000256" key="1">
    <source>
        <dbReference type="ARBA" id="ARBA00001933"/>
    </source>
</evidence>
<evidence type="ECO:0000313" key="6">
    <source>
        <dbReference type="Proteomes" id="UP000198215"/>
    </source>
</evidence>
<proteinExistence type="inferred from homology"/>
<protein>
    <submittedName>
        <fullName evidence="5">dTDP-4-amino-4,6-dideoxygalactose transaminase</fullName>
    </submittedName>
</protein>
<dbReference type="InterPro" id="IPR000653">
    <property type="entry name" value="DegT/StrS_aminotransferase"/>
</dbReference>
<comment type="cofactor">
    <cofactor evidence="1">
        <name>pyridoxal 5'-phosphate</name>
        <dbReference type="ChEBI" id="CHEBI:597326"/>
    </cofactor>
</comment>
<feature type="modified residue" description="N6-(pyridoxal phosphate)lysine" evidence="3">
    <location>
        <position position="185"/>
    </location>
</feature>
<accession>A0A1C5K2Z2</accession>
<comment type="similarity">
    <text evidence="4">Belongs to the DegT/DnrJ/EryC1 family.</text>
</comment>
<keyword evidence="6" id="KW-1185">Reference proteome</keyword>
<dbReference type="GO" id="GO:0008483">
    <property type="term" value="F:transaminase activity"/>
    <property type="evidence" value="ECO:0007669"/>
    <property type="project" value="TreeGrafter"/>
</dbReference>